<dbReference type="SUPFAM" id="SSF69318">
    <property type="entry name" value="Integrin alpha N-terminal domain"/>
    <property type="match status" value="1"/>
</dbReference>
<dbReference type="RefSeq" id="WP_106392291.1">
    <property type="nucleotide sequence ID" value="NZ_PVNK01000142.1"/>
</dbReference>
<dbReference type="InterPro" id="IPR028994">
    <property type="entry name" value="Integrin_alpha_N"/>
</dbReference>
<name>A0A2S9Y1T7_9BACT</name>
<proteinExistence type="predicted"/>
<keyword evidence="2" id="KW-1185">Reference proteome</keyword>
<dbReference type="Gene3D" id="2.130.10.130">
    <property type="entry name" value="Integrin alpha, N-terminal"/>
    <property type="match status" value="1"/>
</dbReference>
<organism evidence="1 2">
    <name type="scientific">Enhygromyxa salina</name>
    <dbReference type="NCBI Taxonomy" id="215803"/>
    <lineage>
        <taxon>Bacteria</taxon>
        <taxon>Pseudomonadati</taxon>
        <taxon>Myxococcota</taxon>
        <taxon>Polyangia</taxon>
        <taxon>Nannocystales</taxon>
        <taxon>Nannocystaceae</taxon>
        <taxon>Enhygromyxa</taxon>
    </lineage>
</organism>
<dbReference type="Proteomes" id="UP000237968">
    <property type="component" value="Unassembled WGS sequence"/>
</dbReference>
<sequence length="443" mass="45051">MAGLRETSVVVMLLALGPGCLPGAFEALADAAPVQTVVVAVPGEANAELSVALTVPAAATQGQPGRVLFGAGDGAIGWFGVDPSGVVEQRFASFSELTSLASHEQPTLTGLALSPGLEPAEGLVRVAATETSPDRIVRFGVADFTRVSAAELDVEVYPWVADPPVALNGALAVVQLDEGLPELLSASAGGLFIWDALGAEVQSYVDAREQALVADPAAFDDDPVEGWGLTRCVDLDARALAGGRVLAGQERAALALDGDAVVFVAVADPPRVSAVGAPIYDCARASLSLPGSAATLTVVDLGDDDDDDLLVGAPGAGAVWVYENLGDGLPDSPSMVLEAGADELEFGASLAVVELGGDAPEVIVVGAPGTPVGGKVSVGRVSVFDASDGALLRVIEDLEPRTDSRHGLAVHGLELGGREELVVTGARELRVHWSILAGDEGRE</sequence>
<reference evidence="1 2" key="1">
    <citation type="submission" date="2018-03" db="EMBL/GenBank/DDBJ databases">
        <title>Draft Genome Sequences of the Obligatory Marine Myxobacteria Enhygromyxa salina SWB005.</title>
        <authorList>
            <person name="Poehlein A."/>
            <person name="Moghaddam J.A."/>
            <person name="Harms H."/>
            <person name="Alanjari M."/>
            <person name="Koenig G.M."/>
            <person name="Daniel R."/>
            <person name="Schaeberle T.F."/>
        </authorList>
    </citation>
    <scope>NUCLEOTIDE SEQUENCE [LARGE SCALE GENOMIC DNA]</scope>
    <source>
        <strain evidence="1 2">SWB005</strain>
    </source>
</reference>
<protein>
    <recommendedName>
        <fullName evidence="3">FG-GAP repeat protein</fullName>
    </recommendedName>
</protein>
<dbReference type="AlphaFoldDB" id="A0A2S9Y1T7"/>
<comment type="caution">
    <text evidence="1">The sequence shown here is derived from an EMBL/GenBank/DDBJ whole genome shotgun (WGS) entry which is preliminary data.</text>
</comment>
<dbReference type="SMART" id="SM00191">
    <property type="entry name" value="Int_alpha"/>
    <property type="match status" value="2"/>
</dbReference>
<gene>
    <name evidence="1" type="ORF">ENSA5_29100</name>
</gene>
<evidence type="ECO:0000313" key="2">
    <source>
        <dbReference type="Proteomes" id="UP000237968"/>
    </source>
</evidence>
<dbReference type="EMBL" id="PVNK01000142">
    <property type="protein sequence ID" value="PRP99064.1"/>
    <property type="molecule type" value="Genomic_DNA"/>
</dbReference>
<evidence type="ECO:0008006" key="3">
    <source>
        <dbReference type="Google" id="ProtNLM"/>
    </source>
</evidence>
<evidence type="ECO:0000313" key="1">
    <source>
        <dbReference type="EMBL" id="PRP99064.1"/>
    </source>
</evidence>
<accession>A0A2S9Y1T7</accession>
<dbReference type="InterPro" id="IPR013519">
    <property type="entry name" value="Int_alpha_beta-p"/>
</dbReference>